<keyword evidence="2" id="KW-1185">Reference proteome</keyword>
<dbReference type="EMBL" id="RRCO01000001">
    <property type="protein sequence ID" value="RRJ27051.1"/>
    <property type="molecule type" value="Genomic_DNA"/>
</dbReference>
<dbReference type="RefSeq" id="WP_128673401.1">
    <property type="nucleotide sequence ID" value="NZ_RRCO01000001.1"/>
</dbReference>
<dbReference type="Pfam" id="PF14107">
    <property type="entry name" value="DUF4280"/>
    <property type="match status" value="1"/>
</dbReference>
<evidence type="ECO:0000313" key="1">
    <source>
        <dbReference type="EMBL" id="RRJ27051.1"/>
    </source>
</evidence>
<dbReference type="OrthoDB" id="2733241at2"/>
<evidence type="ECO:0000313" key="2">
    <source>
        <dbReference type="Proteomes" id="UP000272490"/>
    </source>
</evidence>
<name>A0A3P3R0T4_9FIRM</name>
<protein>
    <submittedName>
        <fullName evidence="1">DUF4280 domain-containing protein</fullName>
    </submittedName>
</protein>
<gene>
    <name evidence="1" type="ORF">EHV10_03350</name>
</gene>
<proteinExistence type="predicted"/>
<dbReference type="InterPro" id="IPR025460">
    <property type="entry name" value="DUF4280"/>
</dbReference>
<reference evidence="1 2" key="1">
    <citation type="submission" date="2018-11" db="EMBL/GenBank/DDBJ databases">
        <title>Genome sequencing of Lachnoanaerobaculum sp. KCOM 2030 (= ChDC B114).</title>
        <authorList>
            <person name="Kook J.-K."/>
            <person name="Park S.-N."/>
            <person name="Lim Y.K."/>
        </authorList>
    </citation>
    <scope>NUCLEOTIDE SEQUENCE [LARGE SCALE GENOMIC DNA]</scope>
    <source>
        <strain evidence="1 2">KCOM 2030</strain>
    </source>
</reference>
<accession>A0A3P3R0T4</accession>
<comment type="caution">
    <text evidence="1">The sequence shown here is derived from an EMBL/GenBank/DDBJ whole genome shotgun (WGS) entry which is preliminary data.</text>
</comment>
<sequence length="478" mass="54685">MADGIQKMYEHQEMKGYGGYEYVVRGAEVSCSYGSKTCVLNLKDDHGVHTSDGRPLITENDSTTDNIKGFGMCNKNRSKPCECDPKLGKWWATDNSNMKIFDTAVGEESYAVMEDSLATCNKGGLVSFKTSGQTLPSYDNVKIKYAVEIVEDEKKNWSRKSDKKDFIGHVKVKNSGIYNFCIYIDYNIRKSITDLGSIFIYWKNMLGSIKYIGAYELIEKVKGSGEICIYAEIILNSGIEYYIEIDAPNMYQFDYVLKGNLDQHILKKVKTENGEREEVSGVWVINKEHEDIYPTNYEKMVKENHHGATRSIYYLNSWYALLLEKLIDNIIDSRSIPRWVSNILNVTAIKVGMDSTSAGVALSVLLLGFDNIYDANLKKFRDNLKKVSSNNDYIIIEVKSNRYPGDWIYERDRPVIVYNYYHYNFSGSSELCIGRQLEGVKYEKGSFKLLYKFDTSISVNDVINNEIKRICDDMEGIN</sequence>
<dbReference type="Proteomes" id="UP000272490">
    <property type="component" value="Unassembled WGS sequence"/>
</dbReference>
<organism evidence="1 2">
    <name type="scientific">Lachnoanaerobaculum gingivalis</name>
    <dbReference type="NCBI Taxonomy" id="2490855"/>
    <lineage>
        <taxon>Bacteria</taxon>
        <taxon>Bacillati</taxon>
        <taxon>Bacillota</taxon>
        <taxon>Clostridia</taxon>
        <taxon>Lachnospirales</taxon>
        <taxon>Lachnospiraceae</taxon>
        <taxon>Lachnoanaerobaculum</taxon>
    </lineage>
</organism>
<dbReference type="AlphaFoldDB" id="A0A3P3R0T4"/>